<proteinExistence type="predicted"/>
<keyword evidence="1" id="KW-0812">Transmembrane</keyword>
<keyword evidence="1" id="KW-1133">Transmembrane helix</keyword>
<evidence type="ECO:0000313" key="3">
    <source>
        <dbReference type="Proteomes" id="UP000277582"/>
    </source>
</evidence>
<evidence type="ECO:0000256" key="1">
    <source>
        <dbReference type="SAM" id="Phobius"/>
    </source>
</evidence>
<keyword evidence="1" id="KW-0472">Membrane</keyword>
<organism evidence="2 3">
    <name type="scientific">Candidatus Methanodesulfokora washburnensis</name>
    <dbReference type="NCBI Taxonomy" id="2478471"/>
    <lineage>
        <taxon>Archaea</taxon>
        <taxon>Thermoproteota</taxon>
        <taxon>Candidatus Korarchaeia</taxon>
        <taxon>Candidatus Korarchaeia incertae sedis</taxon>
        <taxon>Candidatus Methanodesulfokora</taxon>
    </lineage>
</organism>
<name>A0A3R9PC32_9CREN</name>
<dbReference type="EMBL" id="RCOS01000162">
    <property type="protein sequence ID" value="RSN72257.1"/>
    <property type="molecule type" value="Genomic_DNA"/>
</dbReference>
<evidence type="ECO:0000313" key="2">
    <source>
        <dbReference type="EMBL" id="RSN72257.1"/>
    </source>
</evidence>
<dbReference type="Proteomes" id="UP000277582">
    <property type="component" value="Unassembled WGS sequence"/>
</dbReference>
<gene>
    <name evidence="2" type="ORF">D6D85_14575</name>
</gene>
<reference evidence="2 3" key="1">
    <citation type="submission" date="2018-10" db="EMBL/GenBank/DDBJ databases">
        <title>Co-occurring genomic capacity for anaerobic methane metabolism and dissimilatory sulfite reduction discovered in the Korarchaeota.</title>
        <authorList>
            <person name="Mckay L.J."/>
            <person name="Dlakic M."/>
            <person name="Fields M.W."/>
            <person name="Delmont T.O."/>
            <person name="Eren A.M."/>
            <person name="Jay Z.J."/>
            <person name="Klingelsmith K.B."/>
            <person name="Rusch D.B."/>
            <person name="Inskeep W.P."/>
        </authorList>
    </citation>
    <scope>NUCLEOTIDE SEQUENCE [LARGE SCALE GENOMIC DNA]</scope>
    <source>
        <strain evidence="2 3">MDKW</strain>
    </source>
</reference>
<keyword evidence="3" id="KW-1185">Reference proteome</keyword>
<comment type="caution">
    <text evidence="2">The sequence shown here is derived from an EMBL/GenBank/DDBJ whole genome shotgun (WGS) entry which is preliminary data.</text>
</comment>
<feature type="transmembrane region" description="Helical" evidence="1">
    <location>
        <begin position="6"/>
        <end position="25"/>
    </location>
</feature>
<accession>A0A3R9PC32</accession>
<dbReference type="RefSeq" id="WP_125672674.1">
    <property type="nucleotide sequence ID" value="NZ_RCOS01000162.1"/>
</dbReference>
<dbReference type="AlphaFoldDB" id="A0A3R9PC32"/>
<sequence>MRESFAFMIATFVIFLYALFAIFFIKSLQTSGSPLDDEARYAIRQLLENPGNFDPCWYSPPRPPVVGIAFNGSPYVINTTQLSKCIQCAQENYTNFKMGIVPPNHDVLIRIYRYNPADNDFTSLSITIGSTTVGQVASTYKAHAMFPNGTKVLVTLTVSGG</sequence>
<protein>
    <submittedName>
        <fullName evidence="2">Uncharacterized protein</fullName>
    </submittedName>
</protein>